<reference evidence="3" key="1">
    <citation type="journal article" date="2009" name="Genome Res.">
        <title>Comparative genomic analyses of the human fungal pathogens Coccidioides and their relatives.</title>
        <authorList>
            <person name="Sharpton T.J."/>
            <person name="Stajich J.E."/>
            <person name="Rounsley S.D."/>
            <person name="Gardner M.J."/>
            <person name="Wortman J.R."/>
            <person name="Jordar V.S."/>
            <person name="Maiti R."/>
            <person name="Kodira C.D."/>
            <person name="Neafsey D.E."/>
            <person name="Zeng Q."/>
            <person name="Hung C.-Y."/>
            <person name="McMahan C."/>
            <person name="Muszewska A."/>
            <person name="Grynberg M."/>
            <person name="Mandel M.A."/>
            <person name="Kellner E.M."/>
            <person name="Barker B.M."/>
            <person name="Galgiani J.N."/>
            <person name="Orbach M.J."/>
            <person name="Kirkland T.N."/>
            <person name="Cole G.T."/>
            <person name="Henn M.R."/>
            <person name="Birren B.W."/>
            <person name="Taylor J.W."/>
        </authorList>
    </citation>
    <scope>NUCLEOTIDE SEQUENCE [LARGE SCALE GENOMIC DNA]</scope>
    <source>
        <strain evidence="3">UAMH 1704</strain>
    </source>
</reference>
<dbReference type="Proteomes" id="UP000002058">
    <property type="component" value="Unassembled WGS sequence"/>
</dbReference>
<evidence type="ECO:0000256" key="1">
    <source>
        <dbReference type="SAM" id="MobiDB-lite"/>
    </source>
</evidence>
<dbReference type="GeneID" id="8439052"/>
<feature type="region of interest" description="Disordered" evidence="1">
    <location>
        <begin position="61"/>
        <end position="83"/>
    </location>
</feature>
<dbReference type="InParanoid" id="C4JD89"/>
<organism evidence="2 3">
    <name type="scientific">Uncinocarpus reesii (strain UAMH 1704)</name>
    <dbReference type="NCBI Taxonomy" id="336963"/>
    <lineage>
        <taxon>Eukaryota</taxon>
        <taxon>Fungi</taxon>
        <taxon>Dikarya</taxon>
        <taxon>Ascomycota</taxon>
        <taxon>Pezizomycotina</taxon>
        <taxon>Eurotiomycetes</taxon>
        <taxon>Eurotiomycetidae</taxon>
        <taxon>Onygenales</taxon>
        <taxon>Onygenaceae</taxon>
        <taxon>Uncinocarpus</taxon>
    </lineage>
</organism>
<gene>
    <name evidence="2" type="ORF">UREG_00296</name>
</gene>
<evidence type="ECO:0000313" key="2">
    <source>
        <dbReference type="EMBL" id="EEP75450.1"/>
    </source>
</evidence>
<dbReference type="KEGG" id="ure:UREG_00296"/>
<feature type="compositionally biased region" description="Basic and acidic residues" evidence="1">
    <location>
        <begin position="1"/>
        <end position="14"/>
    </location>
</feature>
<sequence length="126" mass="14403">MKLTWRECAKEQESQRPSPGQSTAAVLLDGLPVWRAVNHVNYSRNIIDPKQKRENWKLLQQAEEEKEEEKNKSSAPPITHKFTGKGLLEQIAAMDGLTAAEQQELQNRMEKKQIKEFMGVMPSTTL</sequence>
<dbReference type="RefSeq" id="XP_002540783.1">
    <property type="nucleotide sequence ID" value="XM_002540737.1"/>
</dbReference>
<dbReference type="VEuPathDB" id="FungiDB:UREG_00296"/>
<proteinExistence type="predicted"/>
<dbReference type="EMBL" id="CH476615">
    <property type="protein sequence ID" value="EEP75450.1"/>
    <property type="molecule type" value="Genomic_DNA"/>
</dbReference>
<dbReference type="OrthoDB" id="1551503at2759"/>
<dbReference type="HOGENOM" id="CLU_1983222_0_0_1"/>
<name>C4JD89_UNCRE</name>
<evidence type="ECO:0000313" key="3">
    <source>
        <dbReference type="Proteomes" id="UP000002058"/>
    </source>
</evidence>
<accession>C4JD89</accession>
<dbReference type="AlphaFoldDB" id="C4JD89"/>
<feature type="region of interest" description="Disordered" evidence="1">
    <location>
        <begin position="1"/>
        <end position="23"/>
    </location>
</feature>
<protein>
    <submittedName>
        <fullName evidence="2">Mitochondrial import inner membrane translocase subunit TIM9</fullName>
    </submittedName>
</protein>
<keyword evidence="3" id="KW-1185">Reference proteome</keyword>